<dbReference type="Proteomes" id="UP001183610">
    <property type="component" value="Unassembled WGS sequence"/>
</dbReference>
<sequence>MTAQLLTPAQVRVIAGYARGRRTHEIAADAHVTISAVRARVDRAIARAGLKSHRQAALVDHAYARGYLAGLQPEPRPPASVAGRQLQVLRFLAEGLTAEEIAAQLGLKPSTVIEHCTRLYATLGARHRAHAVALGWQAGLLGPAPKSVGRR</sequence>
<keyword evidence="4" id="KW-1185">Reference proteome</keyword>
<evidence type="ECO:0000313" key="3">
    <source>
        <dbReference type="EMBL" id="MDT0409917.1"/>
    </source>
</evidence>
<keyword evidence="1" id="KW-0238">DNA-binding</keyword>
<comment type="caution">
    <text evidence="3">The sequence shown here is derived from an EMBL/GenBank/DDBJ whole genome shotgun (WGS) entry which is preliminary data.</text>
</comment>
<accession>A0ABU2QZM8</accession>
<evidence type="ECO:0000313" key="4">
    <source>
        <dbReference type="Proteomes" id="UP001183610"/>
    </source>
</evidence>
<dbReference type="PRINTS" id="PR00038">
    <property type="entry name" value="HTHLUXR"/>
</dbReference>
<dbReference type="SUPFAM" id="SSF46894">
    <property type="entry name" value="C-terminal effector domain of the bipartite response regulators"/>
    <property type="match status" value="2"/>
</dbReference>
<dbReference type="Gene3D" id="1.10.10.10">
    <property type="entry name" value="Winged helix-like DNA-binding domain superfamily/Winged helix DNA-binding domain"/>
    <property type="match status" value="2"/>
</dbReference>
<dbReference type="InterPro" id="IPR036388">
    <property type="entry name" value="WH-like_DNA-bd_sf"/>
</dbReference>
<dbReference type="RefSeq" id="WP_010264207.1">
    <property type="nucleotide sequence ID" value="NZ_JAVRET010000024.1"/>
</dbReference>
<gene>
    <name evidence="3" type="ORF">RM698_12750</name>
</gene>
<feature type="domain" description="HTH luxR-type" evidence="2">
    <location>
        <begin position="74"/>
        <end position="139"/>
    </location>
</feature>
<protein>
    <submittedName>
        <fullName evidence="3">Helix-turn-helix transcriptional regulator</fullName>
    </submittedName>
</protein>
<organism evidence="3 4">
    <name type="scientific">Streptomyces evansiae</name>
    <dbReference type="NCBI Taxonomy" id="3075535"/>
    <lineage>
        <taxon>Bacteria</taxon>
        <taxon>Bacillati</taxon>
        <taxon>Actinomycetota</taxon>
        <taxon>Actinomycetes</taxon>
        <taxon>Kitasatosporales</taxon>
        <taxon>Streptomycetaceae</taxon>
        <taxon>Streptomyces</taxon>
    </lineage>
</organism>
<dbReference type="Pfam" id="PF00196">
    <property type="entry name" value="GerE"/>
    <property type="match status" value="1"/>
</dbReference>
<reference evidence="4" key="1">
    <citation type="submission" date="2023-07" db="EMBL/GenBank/DDBJ databases">
        <title>30 novel species of actinomycetes from the DSMZ collection.</title>
        <authorList>
            <person name="Nouioui I."/>
        </authorList>
    </citation>
    <scope>NUCLEOTIDE SEQUENCE [LARGE SCALE GENOMIC DNA]</scope>
    <source>
        <strain evidence="4">DSM 41979</strain>
    </source>
</reference>
<evidence type="ECO:0000256" key="1">
    <source>
        <dbReference type="ARBA" id="ARBA00023125"/>
    </source>
</evidence>
<dbReference type="PANTHER" id="PTHR43214:SF43">
    <property type="entry name" value="TWO-COMPONENT RESPONSE REGULATOR"/>
    <property type="match status" value="1"/>
</dbReference>
<dbReference type="SMART" id="SM00421">
    <property type="entry name" value="HTH_LUXR"/>
    <property type="match status" value="2"/>
</dbReference>
<dbReference type="CDD" id="cd06170">
    <property type="entry name" value="LuxR_C_like"/>
    <property type="match status" value="1"/>
</dbReference>
<name>A0ABU2QZM8_9ACTN</name>
<dbReference type="InterPro" id="IPR016032">
    <property type="entry name" value="Sig_transdc_resp-reg_C-effctor"/>
</dbReference>
<proteinExistence type="predicted"/>
<dbReference type="EMBL" id="JAVRET010000024">
    <property type="protein sequence ID" value="MDT0409917.1"/>
    <property type="molecule type" value="Genomic_DNA"/>
</dbReference>
<dbReference type="PANTHER" id="PTHR43214">
    <property type="entry name" value="TWO-COMPONENT RESPONSE REGULATOR"/>
    <property type="match status" value="1"/>
</dbReference>
<dbReference type="InterPro" id="IPR039420">
    <property type="entry name" value="WalR-like"/>
</dbReference>
<dbReference type="PROSITE" id="PS50043">
    <property type="entry name" value="HTH_LUXR_2"/>
    <property type="match status" value="1"/>
</dbReference>
<dbReference type="InterPro" id="IPR000792">
    <property type="entry name" value="Tscrpt_reg_LuxR_C"/>
</dbReference>
<evidence type="ECO:0000259" key="2">
    <source>
        <dbReference type="PROSITE" id="PS50043"/>
    </source>
</evidence>